<gene>
    <name evidence="12" type="ORF">HannXRQ_Chr17g0550921</name>
</gene>
<dbReference type="AlphaFoldDB" id="A0A251RQE7"/>
<feature type="region of interest" description="Disordered" evidence="11">
    <location>
        <begin position="312"/>
        <end position="336"/>
    </location>
</feature>
<dbReference type="InParanoid" id="A0A251RQE7"/>
<dbReference type="GO" id="GO:0008380">
    <property type="term" value="P:RNA splicing"/>
    <property type="evidence" value="ECO:0007669"/>
    <property type="project" value="UniProtKB-KW"/>
</dbReference>
<feature type="compositionally biased region" description="Acidic residues" evidence="11">
    <location>
        <begin position="90"/>
        <end position="104"/>
    </location>
</feature>
<evidence type="ECO:0000256" key="6">
    <source>
        <dbReference type="ARBA" id="ARBA00022728"/>
    </source>
</evidence>
<evidence type="ECO:0000256" key="9">
    <source>
        <dbReference type="ARBA" id="ARBA00035304"/>
    </source>
</evidence>
<evidence type="ECO:0000256" key="1">
    <source>
        <dbReference type="ARBA" id="ARBA00004123"/>
    </source>
</evidence>
<organism evidence="12 13">
    <name type="scientific">Helianthus annuus</name>
    <name type="common">Common sunflower</name>
    <dbReference type="NCBI Taxonomy" id="4232"/>
    <lineage>
        <taxon>Eukaryota</taxon>
        <taxon>Viridiplantae</taxon>
        <taxon>Streptophyta</taxon>
        <taxon>Embryophyta</taxon>
        <taxon>Tracheophyta</taxon>
        <taxon>Spermatophyta</taxon>
        <taxon>Magnoliopsida</taxon>
        <taxon>eudicotyledons</taxon>
        <taxon>Gunneridae</taxon>
        <taxon>Pentapetalae</taxon>
        <taxon>asterids</taxon>
        <taxon>campanulids</taxon>
        <taxon>Asterales</taxon>
        <taxon>Asteraceae</taxon>
        <taxon>Asteroideae</taxon>
        <taxon>Heliantheae alliance</taxon>
        <taxon>Heliantheae</taxon>
        <taxon>Helianthus</taxon>
    </lineage>
</organism>
<dbReference type="GO" id="GO:0005737">
    <property type="term" value="C:cytoplasm"/>
    <property type="evidence" value="ECO:0007669"/>
    <property type="project" value="UniProtKB-SubCell"/>
</dbReference>
<keyword evidence="4" id="KW-0963">Cytoplasm</keyword>
<evidence type="ECO:0000313" key="12">
    <source>
        <dbReference type="EMBL" id="OTF86451.1"/>
    </source>
</evidence>
<reference evidence="13" key="1">
    <citation type="journal article" date="2017" name="Nature">
        <title>The sunflower genome provides insights into oil metabolism, flowering and Asterid evolution.</title>
        <authorList>
            <person name="Badouin H."/>
            <person name="Gouzy J."/>
            <person name="Grassa C.J."/>
            <person name="Murat F."/>
            <person name="Staton S.E."/>
            <person name="Cottret L."/>
            <person name="Lelandais-Briere C."/>
            <person name="Owens G.L."/>
            <person name="Carrere S."/>
            <person name="Mayjonade B."/>
            <person name="Legrand L."/>
            <person name="Gill N."/>
            <person name="Kane N.C."/>
            <person name="Bowers J.E."/>
            <person name="Hubner S."/>
            <person name="Bellec A."/>
            <person name="Berard A."/>
            <person name="Berges H."/>
            <person name="Blanchet N."/>
            <person name="Boniface M.C."/>
            <person name="Brunel D."/>
            <person name="Catrice O."/>
            <person name="Chaidir N."/>
            <person name="Claudel C."/>
            <person name="Donnadieu C."/>
            <person name="Faraut T."/>
            <person name="Fievet G."/>
            <person name="Helmstetter N."/>
            <person name="King M."/>
            <person name="Knapp S.J."/>
            <person name="Lai Z."/>
            <person name="Le Paslier M.C."/>
            <person name="Lippi Y."/>
            <person name="Lorenzon L."/>
            <person name="Mandel J.R."/>
            <person name="Marage G."/>
            <person name="Marchand G."/>
            <person name="Marquand E."/>
            <person name="Bret-Mestries E."/>
            <person name="Morien E."/>
            <person name="Nambeesan S."/>
            <person name="Nguyen T."/>
            <person name="Pegot-Espagnet P."/>
            <person name="Pouilly N."/>
            <person name="Raftis F."/>
            <person name="Sallet E."/>
            <person name="Schiex T."/>
            <person name="Thomas J."/>
            <person name="Vandecasteele C."/>
            <person name="Vares D."/>
            <person name="Vear F."/>
            <person name="Vautrin S."/>
            <person name="Crespi M."/>
            <person name="Mangin B."/>
            <person name="Burke J.M."/>
            <person name="Salse J."/>
            <person name="Munos S."/>
            <person name="Vincourt P."/>
            <person name="Rieseberg L.H."/>
            <person name="Langlade N.B."/>
        </authorList>
    </citation>
    <scope>NUCLEOTIDE SEQUENCE [LARGE SCALE GENOMIC DNA]</scope>
    <source>
        <strain evidence="13">cv. SF193</strain>
    </source>
</reference>
<evidence type="ECO:0000256" key="4">
    <source>
        <dbReference type="ARBA" id="ARBA00022490"/>
    </source>
</evidence>
<dbReference type="PANTHER" id="PTHR13445">
    <property type="entry name" value="TUMOR SUPPRESSING SUBTRANSFERABLE CANDIDATE 4 TSSC4"/>
    <property type="match status" value="1"/>
</dbReference>
<dbReference type="InterPro" id="IPR029338">
    <property type="entry name" value="TSSC4"/>
</dbReference>
<keyword evidence="7" id="KW-0508">mRNA splicing</keyword>
<keyword evidence="8" id="KW-0539">Nucleus</keyword>
<feature type="compositionally biased region" description="Basic and acidic residues" evidence="11">
    <location>
        <begin position="105"/>
        <end position="124"/>
    </location>
</feature>
<evidence type="ECO:0000256" key="3">
    <source>
        <dbReference type="ARBA" id="ARBA00010362"/>
    </source>
</evidence>
<dbReference type="GO" id="GO:0005681">
    <property type="term" value="C:spliceosomal complex"/>
    <property type="evidence" value="ECO:0007669"/>
    <property type="project" value="UniProtKB-KW"/>
</dbReference>
<dbReference type="EMBL" id="CM007906">
    <property type="protein sequence ID" value="OTF86451.1"/>
    <property type="molecule type" value="Genomic_DNA"/>
</dbReference>
<dbReference type="Proteomes" id="UP000215914">
    <property type="component" value="Chromosome 17"/>
</dbReference>
<name>A0A251RQE7_HELAN</name>
<dbReference type="FunCoup" id="A0A251RQE7">
    <property type="interactions" value="1337"/>
</dbReference>
<comment type="function">
    <text evidence="10">Protein associated with the U5 snRNP, during its maturation and its post-splicing recycling and which is required for spliceosomal tri-snRNP complex assembly in the nucleus. Has a molecular sequestering activity and transiently hinders SNRNP200 binding sites for constitutive splicing factors that intervene later during the assembly of the spliceosome and splicing. Together with its molecular sequestering activity, may also function as a molecular adapter and placeholder, coordinating the assembly of the U5 snRNP and its association with the U4/U6 di-snRNP.</text>
</comment>
<feature type="region of interest" description="Disordered" evidence="11">
    <location>
        <begin position="1"/>
        <end position="139"/>
    </location>
</feature>
<keyword evidence="5" id="KW-0507">mRNA processing</keyword>
<keyword evidence="6" id="KW-0747">Spliceosome</keyword>
<proteinExistence type="inferred from homology"/>
<evidence type="ECO:0000256" key="2">
    <source>
        <dbReference type="ARBA" id="ARBA00004496"/>
    </source>
</evidence>
<dbReference type="PANTHER" id="PTHR13445:SF3">
    <property type="entry name" value="U5 SMALL NUCLEAR RIBONUCLEOPROTEIN TSSC4"/>
    <property type="match status" value="1"/>
</dbReference>
<evidence type="ECO:0000256" key="5">
    <source>
        <dbReference type="ARBA" id="ARBA00022664"/>
    </source>
</evidence>
<feature type="compositionally biased region" description="Basic and acidic residues" evidence="11">
    <location>
        <begin position="42"/>
        <end position="62"/>
    </location>
</feature>
<keyword evidence="13" id="KW-1185">Reference proteome</keyword>
<evidence type="ECO:0000256" key="7">
    <source>
        <dbReference type="ARBA" id="ARBA00023187"/>
    </source>
</evidence>
<dbReference type="GO" id="GO:0006397">
    <property type="term" value="P:mRNA processing"/>
    <property type="evidence" value="ECO:0007669"/>
    <property type="project" value="UniProtKB-KW"/>
</dbReference>
<evidence type="ECO:0000256" key="10">
    <source>
        <dbReference type="ARBA" id="ARBA00045970"/>
    </source>
</evidence>
<comment type="similarity">
    <text evidence="3">Belongs to the TSSC4 family.</text>
</comment>
<evidence type="ECO:0000256" key="8">
    <source>
        <dbReference type="ARBA" id="ARBA00023242"/>
    </source>
</evidence>
<evidence type="ECO:0000256" key="11">
    <source>
        <dbReference type="SAM" id="MobiDB-lite"/>
    </source>
</evidence>
<feature type="compositionally biased region" description="Low complexity" evidence="11">
    <location>
        <begin position="15"/>
        <end position="36"/>
    </location>
</feature>
<comment type="subcellular location">
    <subcellularLocation>
        <location evidence="2">Cytoplasm</location>
    </subcellularLocation>
    <subcellularLocation>
        <location evidence="1">Nucleus</location>
    </subcellularLocation>
</comment>
<protein>
    <recommendedName>
        <fullName evidence="9">U5 small nuclear ribonucleoprotein TSSC4</fullName>
    </recommendedName>
</protein>
<sequence>MEDSFNARVDKTFGSLQASSSSSSQPPSSLNSLWSLTDEEIERNKWLQDKIDPQKDTDELIHRLNNPKPYSPFLQGLVSQPRTSNRDLESDIQELDDDEDDDDDENRKSQLSKPEDHSNEEWDIRTSVGMDCTLDNEEEEDAFDKVAVGKEESADRFYMKDVNDYEVDIDPINELPRSFTDVTRDPRANHTAAKLRLKEDDESARKLCLQVSENNIQESNQIATESKQQIVMNEPPGSSSSVPDHKGSAAMEIEDGVSADSLTSVVFTPRKKSGDVSMKKSKVDGHEDKKAVSISIADSDEVCMMDEDELEIATDKSSSLQKSGRRYRTRGSTSVE</sequence>
<accession>A0A251RQE7</accession>
<evidence type="ECO:0000313" key="13">
    <source>
        <dbReference type="Proteomes" id="UP000215914"/>
    </source>
</evidence>
<dbReference type="OMA" id="EEWDIRT"/>